<evidence type="ECO:0000256" key="5">
    <source>
        <dbReference type="SAM" id="Phobius"/>
    </source>
</evidence>
<dbReference type="Proteomes" id="UP001549921">
    <property type="component" value="Unassembled WGS sequence"/>
</dbReference>
<proteinExistence type="predicted"/>
<dbReference type="InterPro" id="IPR005828">
    <property type="entry name" value="MFS_sugar_transport-like"/>
</dbReference>
<dbReference type="InterPro" id="IPR050549">
    <property type="entry name" value="MFS_Trehalose_Transporter"/>
</dbReference>
<keyword evidence="2 5" id="KW-0812">Transmembrane</keyword>
<dbReference type="PANTHER" id="PTHR48021">
    <property type="match status" value="1"/>
</dbReference>
<feature type="transmembrane region" description="Helical" evidence="5">
    <location>
        <begin position="105"/>
        <end position="123"/>
    </location>
</feature>
<dbReference type="InterPro" id="IPR036259">
    <property type="entry name" value="MFS_trans_sf"/>
</dbReference>
<feature type="transmembrane region" description="Helical" evidence="5">
    <location>
        <begin position="30"/>
        <end position="58"/>
    </location>
</feature>
<dbReference type="SUPFAM" id="SSF103473">
    <property type="entry name" value="MFS general substrate transporter"/>
    <property type="match status" value="1"/>
</dbReference>
<evidence type="ECO:0000256" key="1">
    <source>
        <dbReference type="ARBA" id="ARBA00004141"/>
    </source>
</evidence>
<comment type="caution">
    <text evidence="7">The sequence shown here is derived from an EMBL/GenBank/DDBJ whole genome shotgun (WGS) entry which is preliminary data.</text>
</comment>
<feature type="transmembrane region" description="Helical" evidence="5">
    <location>
        <begin position="409"/>
        <end position="431"/>
    </location>
</feature>
<feature type="transmembrane region" description="Helical" evidence="5">
    <location>
        <begin position="307"/>
        <end position="327"/>
    </location>
</feature>
<feature type="transmembrane region" description="Helical" evidence="5">
    <location>
        <begin position="165"/>
        <end position="182"/>
    </location>
</feature>
<evidence type="ECO:0000256" key="2">
    <source>
        <dbReference type="ARBA" id="ARBA00022692"/>
    </source>
</evidence>
<evidence type="ECO:0000256" key="3">
    <source>
        <dbReference type="ARBA" id="ARBA00022989"/>
    </source>
</evidence>
<dbReference type="PANTHER" id="PTHR48021:SF1">
    <property type="entry name" value="GH07001P-RELATED"/>
    <property type="match status" value="1"/>
</dbReference>
<dbReference type="AlphaFoldDB" id="A0ABD0S6H9"/>
<feature type="transmembrane region" description="Helical" evidence="5">
    <location>
        <begin position="437"/>
        <end position="458"/>
    </location>
</feature>
<evidence type="ECO:0000259" key="6">
    <source>
        <dbReference type="PROSITE" id="PS50850"/>
    </source>
</evidence>
<protein>
    <recommendedName>
        <fullName evidence="6">Major facilitator superfamily (MFS) profile domain-containing protein</fullName>
    </recommendedName>
</protein>
<feature type="transmembrane region" description="Helical" evidence="5">
    <location>
        <begin position="135"/>
        <end position="153"/>
    </location>
</feature>
<dbReference type="GO" id="GO:0016020">
    <property type="term" value="C:membrane"/>
    <property type="evidence" value="ECO:0007669"/>
    <property type="project" value="UniProtKB-SubCell"/>
</dbReference>
<dbReference type="Pfam" id="PF00083">
    <property type="entry name" value="Sugar_tr"/>
    <property type="match status" value="1"/>
</dbReference>
<dbReference type="InterPro" id="IPR020846">
    <property type="entry name" value="MFS_dom"/>
</dbReference>
<feature type="transmembrane region" description="Helical" evidence="5">
    <location>
        <begin position="339"/>
        <end position="360"/>
    </location>
</feature>
<keyword evidence="3 5" id="KW-1133">Transmembrane helix</keyword>
<evidence type="ECO:0000313" key="7">
    <source>
        <dbReference type="EMBL" id="KAL0808904.1"/>
    </source>
</evidence>
<comment type="subcellular location">
    <subcellularLocation>
        <location evidence="1">Membrane</location>
        <topology evidence="1">Multi-pass membrane protein</topology>
    </subcellularLocation>
</comment>
<evidence type="ECO:0000256" key="4">
    <source>
        <dbReference type="ARBA" id="ARBA00023136"/>
    </source>
</evidence>
<dbReference type="EMBL" id="JBEDNZ010000030">
    <property type="protein sequence ID" value="KAL0808904.1"/>
    <property type="molecule type" value="Genomic_DNA"/>
</dbReference>
<feature type="domain" description="Major facilitator superfamily (MFS) profile" evidence="6">
    <location>
        <begin position="36"/>
        <end position="462"/>
    </location>
</feature>
<gene>
    <name evidence="7" type="ORF">ABMA28_012571</name>
</gene>
<feature type="transmembrane region" description="Helical" evidence="5">
    <location>
        <begin position="78"/>
        <end position="98"/>
    </location>
</feature>
<reference evidence="7 8" key="1">
    <citation type="submission" date="2024-06" db="EMBL/GenBank/DDBJ databases">
        <title>A chromosome-level genome assembly of beet webworm, Loxostege sticticalis.</title>
        <authorList>
            <person name="Zhang Y."/>
        </authorList>
    </citation>
    <scope>NUCLEOTIDE SEQUENCE [LARGE SCALE GENOMIC DNA]</scope>
    <source>
        <strain evidence="7">AQ028</strain>
        <tissue evidence="7">Male pupae</tissue>
    </source>
</reference>
<feature type="transmembrane region" description="Helical" evidence="5">
    <location>
        <begin position="372"/>
        <end position="397"/>
    </location>
</feature>
<name>A0ABD0S6H9_LOXSC</name>
<evidence type="ECO:0000313" key="8">
    <source>
        <dbReference type="Proteomes" id="UP001549921"/>
    </source>
</evidence>
<accession>A0ABD0S6H9</accession>
<dbReference type="PROSITE" id="PS50850">
    <property type="entry name" value="MFS"/>
    <property type="match status" value="1"/>
</dbReference>
<organism evidence="7 8">
    <name type="scientific">Loxostege sticticalis</name>
    <name type="common">Beet webworm moth</name>
    <dbReference type="NCBI Taxonomy" id="481309"/>
    <lineage>
        <taxon>Eukaryota</taxon>
        <taxon>Metazoa</taxon>
        <taxon>Ecdysozoa</taxon>
        <taxon>Arthropoda</taxon>
        <taxon>Hexapoda</taxon>
        <taxon>Insecta</taxon>
        <taxon>Pterygota</taxon>
        <taxon>Neoptera</taxon>
        <taxon>Endopterygota</taxon>
        <taxon>Lepidoptera</taxon>
        <taxon>Glossata</taxon>
        <taxon>Ditrysia</taxon>
        <taxon>Pyraloidea</taxon>
        <taxon>Crambidae</taxon>
        <taxon>Pyraustinae</taxon>
        <taxon>Loxostege</taxon>
    </lineage>
</organism>
<sequence length="474" mass="53798">MASYEYKEVPTDAQEEKNYRFKKENSWKPFLRQLFVSSVLWSHYFSVGISLGVPTVFVPQLRREANATEAVSDEMVSWLSSIFGYSTVPSVFLLAFLMPYIGRRGGCIIVSFSMIIVSIGYYLTTTAVHLIITDVFQGVANAGPFTFSILSLVEYTSPKFRGAMLTVKTANLYWAIWIANAIGTFTHWRYICVPSFINSLYSLLVFFWPESPAWLASKGRIDECKKAHRWLKGCSEESEKELEKLVASLESRSQEDPRRFVRVILDRQFYMPAALSCLVMAAHQLSGKQVCTIYALDMLKSITKSESTAYTGMLVLDGVTLICMYIGCALSKVMKRRMLLLLFGGIAAVFLFCLSLYLYLCSLKVLVQNDYISMFLLVGFSMAIGAGPIILAISLYGELIPSRYNRESVIVTAVFFFLLQATLFKISPYIFKAFDMHGTFLFYGISVTVCLVILYKYLPETKDKTMQEIEEYFK</sequence>
<dbReference type="Gene3D" id="1.20.1250.20">
    <property type="entry name" value="MFS general substrate transporter like domains"/>
    <property type="match status" value="1"/>
</dbReference>
<keyword evidence="4 5" id="KW-0472">Membrane</keyword>